<dbReference type="Proteomes" id="UP000583127">
    <property type="component" value="Unassembled WGS sequence"/>
</dbReference>
<gene>
    <name evidence="2" type="primary">tssJ</name>
    <name evidence="2" type="ORF">HHL14_18110</name>
</gene>
<sequence length="183" mass="19782">MNQGRTLRIFPIVAAAGLCVILSACGAWQSVSDGTANAYNAVFHKTVKTLNIDLSARSALNSTSGTQPFSVAVRIYQLKERKGLEAASYYDLLDNDRTVLAQDLQDMTSVILTPGGAVNVTQPMKTDTQYVAVVAFFRDPTDGITWRRVFSKKSLSADEPLKLELVGNDLVAAGDTPKTRPAQ</sequence>
<dbReference type="InterPro" id="IPR038706">
    <property type="entry name" value="Type_VI_SciN-like_sf"/>
</dbReference>
<dbReference type="EMBL" id="JABBFZ010000010">
    <property type="protein sequence ID" value="NML32744.1"/>
    <property type="molecule type" value="Genomic_DNA"/>
</dbReference>
<name>A0A7X9X758_9BURK</name>
<dbReference type="Gene3D" id="2.60.40.4150">
    <property type="entry name" value="Type VI secretion system, lipoprotein SciN"/>
    <property type="match status" value="1"/>
</dbReference>
<dbReference type="PROSITE" id="PS51257">
    <property type="entry name" value="PROKAR_LIPOPROTEIN"/>
    <property type="match status" value="1"/>
</dbReference>
<organism evidence="2 3">
    <name type="scientific">Paraburkholderia antibiotica</name>
    <dbReference type="NCBI Taxonomy" id="2728839"/>
    <lineage>
        <taxon>Bacteria</taxon>
        <taxon>Pseudomonadati</taxon>
        <taxon>Pseudomonadota</taxon>
        <taxon>Betaproteobacteria</taxon>
        <taxon>Burkholderiales</taxon>
        <taxon>Burkholderiaceae</taxon>
        <taxon>Paraburkholderia</taxon>
    </lineage>
</organism>
<evidence type="ECO:0000313" key="3">
    <source>
        <dbReference type="Proteomes" id="UP000583127"/>
    </source>
</evidence>
<keyword evidence="3" id="KW-1185">Reference proteome</keyword>
<keyword evidence="2" id="KW-0449">Lipoprotein</keyword>
<dbReference type="Pfam" id="PF12790">
    <property type="entry name" value="T6SS-SciN"/>
    <property type="match status" value="1"/>
</dbReference>
<keyword evidence="1" id="KW-0732">Signal</keyword>
<proteinExistence type="predicted"/>
<dbReference type="AlphaFoldDB" id="A0A7X9X758"/>
<accession>A0A7X9X758</accession>
<feature type="chain" id="PRO_5031123798" evidence="1">
    <location>
        <begin position="27"/>
        <end position="183"/>
    </location>
</feature>
<dbReference type="PANTHER" id="PTHR37625:SF4">
    <property type="entry name" value="OUTER MEMBRANE LIPOPROTEIN"/>
    <property type="match status" value="1"/>
</dbReference>
<dbReference type="PANTHER" id="PTHR37625">
    <property type="entry name" value="OUTER MEMBRANE LIPOPROTEIN-RELATED"/>
    <property type="match status" value="1"/>
</dbReference>
<dbReference type="NCBIfam" id="TIGR03352">
    <property type="entry name" value="VI_chp_3"/>
    <property type="match status" value="1"/>
</dbReference>
<dbReference type="InterPro" id="IPR017734">
    <property type="entry name" value="T6SS_SciN"/>
</dbReference>
<evidence type="ECO:0000256" key="1">
    <source>
        <dbReference type="SAM" id="SignalP"/>
    </source>
</evidence>
<protein>
    <submittedName>
        <fullName evidence="2">Type VI secretion system lipoprotein TssJ</fullName>
    </submittedName>
</protein>
<reference evidence="2 3" key="1">
    <citation type="submission" date="2020-04" db="EMBL/GenBank/DDBJ databases">
        <title>Paraburkholderia sp. G-4-1-8 isolated from soil.</title>
        <authorList>
            <person name="Dahal R.H."/>
        </authorList>
    </citation>
    <scope>NUCLEOTIDE SEQUENCE [LARGE SCALE GENOMIC DNA]</scope>
    <source>
        <strain evidence="2 3">G-4-1-8</strain>
    </source>
</reference>
<evidence type="ECO:0000313" key="2">
    <source>
        <dbReference type="EMBL" id="NML32744.1"/>
    </source>
</evidence>
<feature type="signal peptide" evidence="1">
    <location>
        <begin position="1"/>
        <end position="26"/>
    </location>
</feature>
<comment type="caution">
    <text evidence="2">The sequence shown here is derived from an EMBL/GenBank/DDBJ whole genome shotgun (WGS) entry which is preliminary data.</text>
</comment>